<evidence type="ECO:0000256" key="2">
    <source>
        <dbReference type="ARBA" id="ARBA00009810"/>
    </source>
</evidence>
<evidence type="ECO:0000256" key="7">
    <source>
        <dbReference type="ARBA" id="ARBA00023136"/>
    </source>
</evidence>
<dbReference type="Pfam" id="PF00593">
    <property type="entry name" value="TonB_dep_Rec_b-barrel"/>
    <property type="match status" value="1"/>
</dbReference>
<keyword evidence="8 15" id="KW-0675">Receptor</keyword>
<feature type="signal peptide" evidence="12">
    <location>
        <begin position="1"/>
        <end position="22"/>
    </location>
</feature>
<evidence type="ECO:0000256" key="8">
    <source>
        <dbReference type="ARBA" id="ARBA00023170"/>
    </source>
</evidence>
<evidence type="ECO:0000259" key="13">
    <source>
        <dbReference type="Pfam" id="PF00593"/>
    </source>
</evidence>
<comment type="subcellular location">
    <subcellularLocation>
        <location evidence="1 10">Cell outer membrane</location>
        <topology evidence="1 10">Multi-pass membrane protein</topology>
    </subcellularLocation>
</comment>
<evidence type="ECO:0000313" key="16">
    <source>
        <dbReference type="Proteomes" id="UP001179361"/>
    </source>
</evidence>
<dbReference type="Proteomes" id="UP001179361">
    <property type="component" value="Unassembled WGS sequence"/>
</dbReference>
<sequence length="661" mass="70248">MHVQRTILATAVLAALAPLSFAQTTTKQQQPISTVVVTASPFAAAEGDQILTPAKVLSGDELRAKLGSSLGDTLSSELGVSASAFGAGASRPIIRGLEGNRVKVLENGMSVSDLSGLSNDHAVTGESATARQIEILRGPAALLYGSGAIGGLVNVVNERIPTELHEKPTGVAETRYSSVDHGKAVSFSGDAAAGQVALHVDGSGNDSGDYHVPDGPDGDTVLNSALRQHTLGAGASYIGERGFFGASVSSLKKLYGIPGGEGARIDMEQTRYDIDGQLDQPMPGFDKLRFKAGHTDYGHVELNAEGGPETIFSNRSTETRLELTHKPIAGWDGSFGVQTEHTRFSGLSADSGESATVPVTVSDTYAAFLVEQRQVGSARVNAGVRLESVKREPEGGMPGRSFDLLSYSAGAVWPVAQDYSVGVTASVAQRAPGTDELYSGGPHESTLTYDIGNPNFKKETSRNLELSFRKSTGMLRWQANLFENRVRDFIYGEVNDTLLDDEGMPGDELRERIFRQADATIRGAEAEISYNQHPGSQGLSLRAFGDLSRGSLDDAGSLPLQPAKRVGFEAGYKHGALRGGVSVLRALKQERLASFETTPTPGYTQLDANLSYTQHLRNADLTWFIIGKNLLNEEIRVSTSVLKDIAPLAGRNITVGVRAAF</sequence>
<feature type="domain" description="TonB-dependent receptor plug" evidence="14">
    <location>
        <begin position="52"/>
        <end position="151"/>
    </location>
</feature>
<feature type="domain" description="TonB-dependent receptor-like beta-barrel" evidence="13">
    <location>
        <begin position="214"/>
        <end position="623"/>
    </location>
</feature>
<dbReference type="SUPFAM" id="SSF56935">
    <property type="entry name" value="Porins"/>
    <property type="match status" value="1"/>
</dbReference>
<keyword evidence="4 10" id="KW-1134">Transmembrane beta strand</keyword>
<reference evidence="15" key="1">
    <citation type="submission" date="2021-11" db="EMBL/GenBank/DDBJ databases">
        <title>The complete genome of Massilia sp sp. G4R7.</title>
        <authorList>
            <person name="Liu L."/>
            <person name="Yue J."/>
            <person name="Yuan J."/>
            <person name="Yang F."/>
            <person name="Li L."/>
        </authorList>
    </citation>
    <scope>NUCLEOTIDE SEQUENCE</scope>
    <source>
        <strain evidence="15">G4R7</strain>
    </source>
</reference>
<dbReference type="PROSITE" id="PS52016">
    <property type="entry name" value="TONB_DEPENDENT_REC_3"/>
    <property type="match status" value="1"/>
</dbReference>
<dbReference type="PANTHER" id="PTHR30069">
    <property type="entry name" value="TONB-DEPENDENT OUTER MEMBRANE RECEPTOR"/>
    <property type="match status" value="1"/>
</dbReference>
<keyword evidence="9 10" id="KW-0998">Cell outer membrane</keyword>
<keyword evidence="16" id="KW-1185">Reference proteome</keyword>
<keyword evidence="6 11" id="KW-0798">TonB box</keyword>
<evidence type="ECO:0000256" key="12">
    <source>
        <dbReference type="SAM" id="SignalP"/>
    </source>
</evidence>
<keyword evidence="5 10" id="KW-0812">Transmembrane</keyword>
<dbReference type="Gene3D" id="2.40.170.20">
    <property type="entry name" value="TonB-dependent receptor, beta-barrel domain"/>
    <property type="match status" value="1"/>
</dbReference>
<evidence type="ECO:0000256" key="6">
    <source>
        <dbReference type="ARBA" id="ARBA00023077"/>
    </source>
</evidence>
<comment type="caution">
    <text evidence="15">The sequence shown here is derived from an EMBL/GenBank/DDBJ whole genome shotgun (WGS) entry which is preliminary data.</text>
</comment>
<comment type="similarity">
    <text evidence="2 10 11">Belongs to the TonB-dependent receptor family.</text>
</comment>
<dbReference type="PANTHER" id="PTHR30069:SF40">
    <property type="entry name" value="TONB-DEPENDENT RECEPTOR NMB0964-RELATED"/>
    <property type="match status" value="1"/>
</dbReference>
<evidence type="ECO:0000313" key="15">
    <source>
        <dbReference type="EMBL" id="MCD2515958.1"/>
    </source>
</evidence>
<dbReference type="InterPro" id="IPR039426">
    <property type="entry name" value="TonB-dep_rcpt-like"/>
</dbReference>
<dbReference type="Pfam" id="PF07715">
    <property type="entry name" value="Plug"/>
    <property type="match status" value="1"/>
</dbReference>
<evidence type="ECO:0000256" key="11">
    <source>
        <dbReference type="RuleBase" id="RU003357"/>
    </source>
</evidence>
<evidence type="ECO:0000256" key="9">
    <source>
        <dbReference type="ARBA" id="ARBA00023237"/>
    </source>
</evidence>
<evidence type="ECO:0000256" key="10">
    <source>
        <dbReference type="PROSITE-ProRule" id="PRU01360"/>
    </source>
</evidence>
<dbReference type="EMBL" id="JAJNOC010000001">
    <property type="protein sequence ID" value="MCD2515958.1"/>
    <property type="molecule type" value="Genomic_DNA"/>
</dbReference>
<evidence type="ECO:0000256" key="4">
    <source>
        <dbReference type="ARBA" id="ARBA00022452"/>
    </source>
</evidence>
<keyword evidence="7 10" id="KW-0472">Membrane</keyword>
<feature type="chain" id="PRO_5046668033" evidence="12">
    <location>
        <begin position="23"/>
        <end position="661"/>
    </location>
</feature>
<keyword evidence="3 10" id="KW-0813">Transport</keyword>
<organism evidence="15 16">
    <name type="scientific">Massilia phyllostachyos</name>
    <dbReference type="NCBI Taxonomy" id="2898585"/>
    <lineage>
        <taxon>Bacteria</taxon>
        <taxon>Pseudomonadati</taxon>
        <taxon>Pseudomonadota</taxon>
        <taxon>Betaproteobacteria</taxon>
        <taxon>Burkholderiales</taxon>
        <taxon>Oxalobacteraceae</taxon>
        <taxon>Telluria group</taxon>
        <taxon>Massilia</taxon>
    </lineage>
</organism>
<dbReference type="InterPro" id="IPR037066">
    <property type="entry name" value="Plug_dom_sf"/>
</dbReference>
<evidence type="ECO:0000259" key="14">
    <source>
        <dbReference type="Pfam" id="PF07715"/>
    </source>
</evidence>
<accession>A0ABS8Q353</accession>
<proteinExistence type="inferred from homology"/>
<name>A0ABS8Q353_9BURK</name>
<dbReference type="InterPro" id="IPR036942">
    <property type="entry name" value="Beta-barrel_TonB_sf"/>
</dbReference>
<dbReference type="Gene3D" id="2.170.130.10">
    <property type="entry name" value="TonB-dependent receptor, plug domain"/>
    <property type="match status" value="1"/>
</dbReference>
<gene>
    <name evidence="15" type="ORF">LQ564_06460</name>
</gene>
<dbReference type="InterPro" id="IPR000531">
    <property type="entry name" value="Beta-barrel_TonB"/>
</dbReference>
<protein>
    <submittedName>
        <fullName evidence="15">TonB-dependent receptor</fullName>
    </submittedName>
</protein>
<keyword evidence="12" id="KW-0732">Signal</keyword>
<evidence type="ECO:0000256" key="3">
    <source>
        <dbReference type="ARBA" id="ARBA00022448"/>
    </source>
</evidence>
<dbReference type="RefSeq" id="WP_231057242.1">
    <property type="nucleotide sequence ID" value="NZ_JAJNOC010000001.1"/>
</dbReference>
<evidence type="ECO:0000256" key="1">
    <source>
        <dbReference type="ARBA" id="ARBA00004571"/>
    </source>
</evidence>
<evidence type="ECO:0000256" key="5">
    <source>
        <dbReference type="ARBA" id="ARBA00022692"/>
    </source>
</evidence>
<dbReference type="InterPro" id="IPR012910">
    <property type="entry name" value="Plug_dom"/>
</dbReference>